<dbReference type="EMBL" id="CM007891">
    <property type="protein sequence ID" value="OTG33575.1"/>
    <property type="molecule type" value="Genomic_DNA"/>
</dbReference>
<name>A0A251VDA2_HELAN</name>
<keyword evidence="2" id="KW-1185">Reference proteome</keyword>
<evidence type="ECO:0000313" key="1">
    <source>
        <dbReference type="EMBL" id="OTG33575.1"/>
    </source>
</evidence>
<sequence length="118" mass="14312">MRFRSHSGRFLLEFLERYCTPLLRRQTHHQEDCAEVASMCPNIQLRDANILTLMETRRTMELNKKDANNLALVQRCKHFDICIRRMCWNFRVTFRKIIICQFVKQTERSGKHVHEVRF</sequence>
<dbReference type="AlphaFoldDB" id="A0A251VDA2"/>
<evidence type="ECO:0000313" key="2">
    <source>
        <dbReference type="Proteomes" id="UP000215914"/>
    </source>
</evidence>
<dbReference type="InParanoid" id="A0A251VDA2"/>
<organism evidence="1 2">
    <name type="scientific">Helianthus annuus</name>
    <name type="common">Common sunflower</name>
    <dbReference type="NCBI Taxonomy" id="4232"/>
    <lineage>
        <taxon>Eukaryota</taxon>
        <taxon>Viridiplantae</taxon>
        <taxon>Streptophyta</taxon>
        <taxon>Embryophyta</taxon>
        <taxon>Tracheophyta</taxon>
        <taxon>Spermatophyta</taxon>
        <taxon>Magnoliopsida</taxon>
        <taxon>eudicotyledons</taxon>
        <taxon>Gunneridae</taxon>
        <taxon>Pentapetalae</taxon>
        <taxon>asterids</taxon>
        <taxon>campanulids</taxon>
        <taxon>Asterales</taxon>
        <taxon>Asteraceae</taxon>
        <taxon>Asteroideae</taxon>
        <taxon>Heliantheae alliance</taxon>
        <taxon>Heliantheae</taxon>
        <taxon>Helianthus</taxon>
    </lineage>
</organism>
<reference evidence="2" key="1">
    <citation type="journal article" date="2017" name="Nature">
        <title>The sunflower genome provides insights into oil metabolism, flowering and Asterid evolution.</title>
        <authorList>
            <person name="Badouin H."/>
            <person name="Gouzy J."/>
            <person name="Grassa C.J."/>
            <person name="Murat F."/>
            <person name="Staton S.E."/>
            <person name="Cottret L."/>
            <person name="Lelandais-Briere C."/>
            <person name="Owens G.L."/>
            <person name="Carrere S."/>
            <person name="Mayjonade B."/>
            <person name="Legrand L."/>
            <person name="Gill N."/>
            <person name="Kane N.C."/>
            <person name="Bowers J.E."/>
            <person name="Hubner S."/>
            <person name="Bellec A."/>
            <person name="Berard A."/>
            <person name="Berges H."/>
            <person name="Blanchet N."/>
            <person name="Boniface M.C."/>
            <person name="Brunel D."/>
            <person name="Catrice O."/>
            <person name="Chaidir N."/>
            <person name="Claudel C."/>
            <person name="Donnadieu C."/>
            <person name="Faraut T."/>
            <person name="Fievet G."/>
            <person name="Helmstetter N."/>
            <person name="King M."/>
            <person name="Knapp S.J."/>
            <person name="Lai Z."/>
            <person name="Le Paslier M.C."/>
            <person name="Lippi Y."/>
            <person name="Lorenzon L."/>
            <person name="Mandel J.R."/>
            <person name="Marage G."/>
            <person name="Marchand G."/>
            <person name="Marquand E."/>
            <person name="Bret-Mestries E."/>
            <person name="Morien E."/>
            <person name="Nambeesan S."/>
            <person name="Nguyen T."/>
            <person name="Pegot-Espagnet P."/>
            <person name="Pouilly N."/>
            <person name="Raftis F."/>
            <person name="Sallet E."/>
            <person name="Schiex T."/>
            <person name="Thomas J."/>
            <person name="Vandecasteele C."/>
            <person name="Vares D."/>
            <person name="Vear F."/>
            <person name="Vautrin S."/>
            <person name="Crespi M."/>
            <person name="Mangin B."/>
            <person name="Burke J.M."/>
            <person name="Salse J."/>
            <person name="Munos S."/>
            <person name="Vincourt P."/>
            <person name="Rieseberg L.H."/>
            <person name="Langlade N.B."/>
        </authorList>
    </citation>
    <scope>NUCLEOTIDE SEQUENCE [LARGE SCALE GENOMIC DNA]</scope>
    <source>
        <strain evidence="2">cv. SF193</strain>
    </source>
</reference>
<dbReference type="Proteomes" id="UP000215914">
    <property type="component" value="Chromosome 2"/>
</dbReference>
<accession>A0A251VDA2</accession>
<protein>
    <submittedName>
        <fullName evidence="1">Uncharacterized protein</fullName>
    </submittedName>
</protein>
<gene>
    <name evidence="1" type="ORF">HannXRQ_Chr02g0036231</name>
</gene>
<proteinExistence type="predicted"/>